<evidence type="ECO:0008006" key="3">
    <source>
        <dbReference type="Google" id="ProtNLM"/>
    </source>
</evidence>
<dbReference type="InterPro" id="IPR010686">
    <property type="entry name" value="OBAP-like"/>
</dbReference>
<gene>
    <name evidence="2" type="ORF">MNBD_NITROSPINAE05-790</name>
</gene>
<evidence type="ECO:0000313" key="2">
    <source>
        <dbReference type="EMBL" id="VAX28611.1"/>
    </source>
</evidence>
<keyword evidence="1" id="KW-0812">Transmembrane</keyword>
<name>A0A3B1CQ56_9ZZZZ</name>
<dbReference type="Pfam" id="PF06884">
    <property type="entry name" value="DUF1264"/>
    <property type="match status" value="1"/>
</dbReference>
<protein>
    <recommendedName>
        <fullName evidence="3">DUF1264 domain-containing protein</fullName>
    </recommendedName>
</protein>
<dbReference type="EMBL" id="UOGG01000062">
    <property type="protein sequence ID" value="VAX28611.1"/>
    <property type="molecule type" value="Genomic_DNA"/>
</dbReference>
<sequence>MRYSFKSIFMIGVMGFMAVGFMATPAISGGGSPAEGYTIHIQAPHMMADGTVGGPYHHYCKGIQKGEILQCMLFETTASDAKLVAIEYFIAKELARKNVPLIQWNRAFHDHQVEIDTGRVVILDIDDPKEVKALAEAAGKTDGVLFHLWGKNQVVPDGTVTTPTSLGHVFRTK</sequence>
<proteinExistence type="predicted"/>
<organism evidence="2">
    <name type="scientific">hydrothermal vent metagenome</name>
    <dbReference type="NCBI Taxonomy" id="652676"/>
    <lineage>
        <taxon>unclassified sequences</taxon>
        <taxon>metagenomes</taxon>
        <taxon>ecological metagenomes</taxon>
    </lineage>
</organism>
<keyword evidence="1" id="KW-0472">Membrane</keyword>
<keyword evidence="1" id="KW-1133">Transmembrane helix</keyword>
<feature type="transmembrane region" description="Helical" evidence="1">
    <location>
        <begin position="7"/>
        <end position="27"/>
    </location>
</feature>
<accession>A0A3B1CQ56</accession>
<reference evidence="2" key="1">
    <citation type="submission" date="2018-06" db="EMBL/GenBank/DDBJ databases">
        <authorList>
            <person name="Zhirakovskaya E."/>
        </authorList>
    </citation>
    <scope>NUCLEOTIDE SEQUENCE</scope>
</reference>
<evidence type="ECO:0000256" key="1">
    <source>
        <dbReference type="SAM" id="Phobius"/>
    </source>
</evidence>
<dbReference type="AlphaFoldDB" id="A0A3B1CQ56"/>